<evidence type="ECO:0000256" key="1">
    <source>
        <dbReference type="SAM" id="MobiDB-lite"/>
    </source>
</evidence>
<reference evidence="3" key="1">
    <citation type="submission" date="2020-11" db="EMBL/GenBank/DDBJ databases">
        <authorList>
            <person name="Tran Van P."/>
        </authorList>
    </citation>
    <scope>NUCLEOTIDE SEQUENCE</scope>
</reference>
<feature type="chain" id="PRO_5036210404" evidence="2">
    <location>
        <begin position="23"/>
        <end position="286"/>
    </location>
</feature>
<name>A0A7R9BZH3_9CRUS</name>
<dbReference type="EMBL" id="OA890066">
    <property type="protein sequence ID" value="CAD7284393.1"/>
    <property type="molecule type" value="Genomic_DNA"/>
</dbReference>
<gene>
    <name evidence="3" type="ORF">NMOB1V02_LOCUS12000</name>
</gene>
<feature type="signal peptide" evidence="2">
    <location>
        <begin position="1"/>
        <end position="22"/>
    </location>
</feature>
<protein>
    <submittedName>
        <fullName evidence="3">Uncharacterized protein</fullName>
    </submittedName>
</protein>
<sequence length="286" mass="31604">MLYLIVFLGGVVFTSKFLDVNSAPRYKDNRSSLLMSHEIEDEGDGNCKIHRNTGVLFEHFPALASADESLISTEVIAVCEYPVDETMWCPDRGSEGVTAIHVIFPPRKIVIAKPRQLELWCWTQRFPNASTIRVDDRIECLNVMSVTDVLRIEKGCQSVGGDLSDADIDDGNGRLSSNDDDRRLSENPSSYGWEDDEAMMHPVVRLNNGVSQGVGGSALTGDPGAKIHMIVVDANESSLLARGKASAVGDVGNNEANAASFTHRRFWDNFSRIMIPAAMFVRRWIL</sequence>
<evidence type="ECO:0000313" key="4">
    <source>
        <dbReference type="Proteomes" id="UP000678499"/>
    </source>
</evidence>
<keyword evidence="4" id="KW-1185">Reference proteome</keyword>
<evidence type="ECO:0000256" key="2">
    <source>
        <dbReference type="SAM" id="SignalP"/>
    </source>
</evidence>
<dbReference type="Proteomes" id="UP000678499">
    <property type="component" value="Unassembled WGS sequence"/>
</dbReference>
<accession>A0A7R9BZH3</accession>
<feature type="region of interest" description="Disordered" evidence="1">
    <location>
        <begin position="163"/>
        <end position="194"/>
    </location>
</feature>
<dbReference type="AlphaFoldDB" id="A0A7R9BZH3"/>
<evidence type="ECO:0000313" key="3">
    <source>
        <dbReference type="EMBL" id="CAD7284393.1"/>
    </source>
</evidence>
<dbReference type="EMBL" id="CAJPEX010008029">
    <property type="protein sequence ID" value="CAG0924545.1"/>
    <property type="molecule type" value="Genomic_DNA"/>
</dbReference>
<proteinExistence type="predicted"/>
<keyword evidence="2" id="KW-0732">Signal</keyword>
<organism evidence="3">
    <name type="scientific">Notodromas monacha</name>
    <dbReference type="NCBI Taxonomy" id="399045"/>
    <lineage>
        <taxon>Eukaryota</taxon>
        <taxon>Metazoa</taxon>
        <taxon>Ecdysozoa</taxon>
        <taxon>Arthropoda</taxon>
        <taxon>Crustacea</taxon>
        <taxon>Oligostraca</taxon>
        <taxon>Ostracoda</taxon>
        <taxon>Podocopa</taxon>
        <taxon>Podocopida</taxon>
        <taxon>Cypridocopina</taxon>
        <taxon>Cypridoidea</taxon>
        <taxon>Cyprididae</taxon>
        <taxon>Notodromas</taxon>
    </lineage>
</organism>